<dbReference type="PATRIC" id="fig|1461584.3.peg.2549"/>
<feature type="region of interest" description="Disordered" evidence="2">
    <location>
        <begin position="437"/>
        <end position="468"/>
    </location>
</feature>
<evidence type="ECO:0000259" key="3">
    <source>
        <dbReference type="SMART" id="SM00507"/>
    </source>
</evidence>
<evidence type="ECO:0000313" key="4">
    <source>
        <dbReference type="EMBL" id="CEA09210.1"/>
    </source>
</evidence>
<name>A0A078MSG1_9MICC</name>
<dbReference type="AlphaFoldDB" id="A0A078MSG1"/>
<feature type="domain" description="HNH nuclease" evidence="3">
    <location>
        <begin position="370"/>
        <end position="420"/>
    </location>
</feature>
<dbReference type="Pfam" id="PF01844">
    <property type="entry name" value="HNH"/>
    <property type="match status" value="1"/>
</dbReference>
<dbReference type="Pfam" id="PF02720">
    <property type="entry name" value="DUF222"/>
    <property type="match status" value="1"/>
</dbReference>
<evidence type="ECO:0000256" key="1">
    <source>
        <dbReference type="ARBA" id="ARBA00023450"/>
    </source>
</evidence>
<dbReference type="SMART" id="SM00507">
    <property type="entry name" value="HNHc"/>
    <property type="match status" value="1"/>
</dbReference>
<evidence type="ECO:0000256" key="2">
    <source>
        <dbReference type="SAM" id="MobiDB-lite"/>
    </source>
</evidence>
<accession>A0A078MSG1</accession>
<dbReference type="Gene3D" id="1.10.30.50">
    <property type="match status" value="1"/>
</dbReference>
<dbReference type="GO" id="GO:0004519">
    <property type="term" value="F:endonuclease activity"/>
    <property type="evidence" value="ECO:0007669"/>
    <property type="project" value="InterPro"/>
</dbReference>
<feature type="compositionally biased region" description="Gly residues" evidence="2">
    <location>
        <begin position="452"/>
        <end position="464"/>
    </location>
</feature>
<dbReference type="GO" id="GO:0008270">
    <property type="term" value="F:zinc ion binding"/>
    <property type="evidence" value="ECO:0007669"/>
    <property type="project" value="InterPro"/>
</dbReference>
<dbReference type="EMBL" id="LN483071">
    <property type="protein sequence ID" value="CEA09210.1"/>
    <property type="molecule type" value="Genomic_DNA"/>
</dbReference>
<dbReference type="InterPro" id="IPR003870">
    <property type="entry name" value="DUF222"/>
</dbReference>
<comment type="similarity">
    <text evidence="1">Belongs to the Rv1128c/1148c/1588c/1702c/1945/3466 family.</text>
</comment>
<dbReference type="GO" id="GO:0003676">
    <property type="term" value="F:nucleic acid binding"/>
    <property type="evidence" value="ECO:0007669"/>
    <property type="project" value="InterPro"/>
</dbReference>
<gene>
    <name evidence="4" type="ORF">BN1051_02577</name>
</gene>
<dbReference type="InterPro" id="IPR003615">
    <property type="entry name" value="HNH_nuc"/>
</dbReference>
<proteinExistence type="inferred from homology"/>
<dbReference type="CDD" id="cd00085">
    <property type="entry name" value="HNHc"/>
    <property type="match status" value="1"/>
</dbReference>
<dbReference type="InterPro" id="IPR002711">
    <property type="entry name" value="HNH"/>
</dbReference>
<organism evidence="4">
    <name type="scientific">Arthrobacter saudimassiliensis</name>
    <dbReference type="NCBI Taxonomy" id="1461584"/>
    <lineage>
        <taxon>Bacteria</taxon>
        <taxon>Bacillati</taxon>
        <taxon>Actinomycetota</taxon>
        <taxon>Actinomycetes</taxon>
        <taxon>Micrococcales</taxon>
        <taxon>Micrococcaceae</taxon>
        <taxon>Arthrobacter</taxon>
    </lineage>
</organism>
<reference evidence="4" key="1">
    <citation type="submission" date="2014-07" db="EMBL/GenBank/DDBJ databases">
        <authorList>
            <person name="Urmite Genomes Urmite Genomes"/>
        </authorList>
    </citation>
    <scope>NUCLEOTIDE SEQUENCE</scope>
    <source>
        <strain evidence="4">11W110_air</strain>
    </source>
</reference>
<protein>
    <recommendedName>
        <fullName evidence="3">HNH nuclease domain-containing protein</fullName>
    </recommendedName>
</protein>
<sequence length="501" mass="53210">MFEFDRGGGASVITSERRASAVDNGQPALLLPMSSLSSLGSLSASAVQAVTDLVERLGGEQAASPVPEPLQAADLINLIRSMEELKGAAAAVQAVAAVRFDEMQRREQAEAGVRPQDLGRGVGAQIALARRESPLRGGRYLGLGKALLHELPCTFRALRQGKLSEWRATLVARETACLDPEDRAALDAAVLGDPEETEKLGDKALVERLRRGTYRIDPAAVVRRARKAENERYVSCRPAPDTMTWVTGLLPVAQGVAVYAALSREADRMRCMGDPRGRGQIMADTLVERVTGTPAASGPRIEVQLILTDRTRLRGDKEPAVLAGYGTVPAGWARDLVRSAPEATLRRLYTAPASGELIAMDSRARIFPQGLARFITTRDQRCRTPWCGAPVRHIDHVQGHAAGGSTSAGNGQGLCENCNYTKQAPGWSHRVAAPPATRPVAGGARLRQTDGGPPGGRVGVGGSQGSEQDIEIRTPTGHRYVSAPPVLPGSVDALAQVHSPG</sequence>